<accession>A0AAW1MW83</accession>
<organism evidence="1 2">
    <name type="scientific">Saponaria officinalis</name>
    <name type="common">Common soapwort</name>
    <name type="synonym">Lychnis saponaria</name>
    <dbReference type="NCBI Taxonomy" id="3572"/>
    <lineage>
        <taxon>Eukaryota</taxon>
        <taxon>Viridiplantae</taxon>
        <taxon>Streptophyta</taxon>
        <taxon>Embryophyta</taxon>
        <taxon>Tracheophyta</taxon>
        <taxon>Spermatophyta</taxon>
        <taxon>Magnoliopsida</taxon>
        <taxon>eudicotyledons</taxon>
        <taxon>Gunneridae</taxon>
        <taxon>Pentapetalae</taxon>
        <taxon>Caryophyllales</taxon>
        <taxon>Caryophyllaceae</taxon>
        <taxon>Caryophylleae</taxon>
        <taxon>Saponaria</taxon>
    </lineage>
</organism>
<dbReference type="PANTHER" id="PTHR11439">
    <property type="entry name" value="GAG-POL-RELATED RETROTRANSPOSON"/>
    <property type="match status" value="1"/>
</dbReference>
<dbReference type="PANTHER" id="PTHR11439:SF522">
    <property type="entry name" value="REVERSE TRANSCRIPTASE TY1_COPIA-TYPE DOMAIN-CONTAINING PROTEIN"/>
    <property type="match status" value="1"/>
</dbReference>
<dbReference type="Proteomes" id="UP001443914">
    <property type="component" value="Unassembled WGS sequence"/>
</dbReference>
<evidence type="ECO:0000313" key="1">
    <source>
        <dbReference type="EMBL" id="KAK9749334.1"/>
    </source>
</evidence>
<keyword evidence="2" id="KW-1185">Reference proteome</keyword>
<name>A0AAW1MW83_SAPOF</name>
<gene>
    <name evidence="1" type="ORF">RND81_02G118600</name>
</gene>
<dbReference type="AlphaFoldDB" id="A0AAW1MW83"/>
<dbReference type="CDD" id="cd09272">
    <property type="entry name" value="RNase_HI_RT_Ty1"/>
    <property type="match status" value="1"/>
</dbReference>
<dbReference type="InterPro" id="IPR043502">
    <property type="entry name" value="DNA/RNA_pol_sf"/>
</dbReference>
<dbReference type="SUPFAM" id="SSF56672">
    <property type="entry name" value="DNA/RNA polymerases"/>
    <property type="match status" value="1"/>
</dbReference>
<proteinExistence type="predicted"/>
<reference evidence="1" key="1">
    <citation type="submission" date="2024-03" db="EMBL/GenBank/DDBJ databases">
        <title>WGS assembly of Saponaria officinalis var. Norfolk2.</title>
        <authorList>
            <person name="Jenkins J."/>
            <person name="Shu S."/>
            <person name="Grimwood J."/>
            <person name="Barry K."/>
            <person name="Goodstein D."/>
            <person name="Schmutz J."/>
            <person name="Leebens-Mack J."/>
            <person name="Osbourn A."/>
        </authorList>
    </citation>
    <scope>NUCLEOTIDE SEQUENCE [LARGE SCALE GENOMIC DNA]</scope>
    <source>
        <strain evidence="1">JIC</strain>
    </source>
</reference>
<dbReference type="EMBL" id="JBDFQZ010000002">
    <property type="protein sequence ID" value="KAK9749334.1"/>
    <property type="molecule type" value="Genomic_DNA"/>
</dbReference>
<sequence>MLDCTPASFPLPRGLKLSTDDGLPLDDPEVYRRLIGRLLYLNMTRPDISYAVQHLSQFMSSPRQPHLQAALHVVRYLKGTSTAALFYPSGDDQVLSAFCDADWGSCQFSCRSVTGYCVFLGQSLISWKTKKQKTVSKSSAESEYRAMSYTTSELVWLQGLLTDLGVVIPLPISLHCDNRAALHIAENPVFHERTKHLNIDCHFVRDKLKDGFLRPTYVKSGSQLADLLTKALGKDQHFYLASKLGLLFQLPANPP</sequence>
<comment type="caution">
    <text evidence="1">The sequence shown here is derived from an EMBL/GenBank/DDBJ whole genome shotgun (WGS) entry which is preliminary data.</text>
</comment>
<evidence type="ECO:0000313" key="2">
    <source>
        <dbReference type="Proteomes" id="UP001443914"/>
    </source>
</evidence>
<protein>
    <submittedName>
        <fullName evidence="1">Uncharacterized protein</fullName>
    </submittedName>
</protein>